<dbReference type="AlphaFoldDB" id="A0A8K0I4E5"/>
<feature type="region of interest" description="Disordered" evidence="8">
    <location>
        <begin position="586"/>
        <end position="614"/>
    </location>
</feature>
<dbReference type="FunFam" id="4.10.1060.10:FF:000017">
    <property type="entry name" value="FUS RNA-binding protein"/>
    <property type="match status" value="1"/>
</dbReference>
<reference evidence="11" key="2">
    <citation type="submission" date="2019-07" db="EMBL/GenBank/DDBJ databases">
        <authorList>
            <person name="Yang Y."/>
            <person name="Bocs S."/>
            <person name="Baudouin L."/>
        </authorList>
    </citation>
    <scope>NUCLEOTIDE SEQUENCE</scope>
    <source>
        <tissue evidence="11">Spear leaf of Hainan Tall coconut</tissue>
    </source>
</reference>
<dbReference type="SMART" id="SM01114">
    <property type="entry name" value="CXC"/>
    <property type="match status" value="2"/>
</dbReference>
<accession>A0A8K0I4E5</accession>
<keyword evidence="6" id="KW-0539">Nucleus</keyword>
<dbReference type="SMART" id="SM00547">
    <property type="entry name" value="ZnF_RBZ"/>
    <property type="match status" value="1"/>
</dbReference>
<evidence type="ECO:0000256" key="8">
    <source>
        <dbReference type="SAM" id="MobiDB-lite"/>
    </source>
</evidence>
<dbReference type="PANTHER" id="PTHR12446:SF34">
    <property type="entry name" value="PROTEIN LIN-54 HOMOLOG"/>
    <property type="match status" value="1"/>
</dbReference>
<organism evidence="11 12">
    <name type="scientific">Cocos nucifera</name>
    <name type="common">Coconut palm</name>
    <dbReference type="NCBI Taxonomy" id="13894"/>
    <lineage>
        <taxon>Eukaryota</taxon>
        <taxon>Viridiplantae</taxon>
        <taxon>Streptophyta</taxon>
        <taxon>Embryophyta</taxon>
        <taxon>Tracheophyta</taxon>
        <taxon>Spermatophyta</taxon>
        <taxon>Magnoliopsida</taxon>
        <taxon>Liliopsida</taxon>
        <taxon>Arecaceae</taxon>
        <taxon>Arecoideae</taxon>
        <taxon>Cocoseae</taxon>
        <taxon>Attaleinae</taxon>
        <taxon>Cocos</taxon>
    </lineage>
</organism>
<feature type="region of interest" description="Disordered" evidence="8">
    <location>
        <begin position="648"/>
        <end position="697"/>
    </location>
</feature>
<protein>
    <recommendedName>
        <fullName evidence="13">CRC domain-containing protein</fullName>
    </recommendedName>
</protein>
<feature type="region of interest" description="Disordered" evidence="8">
    <location>
        <begin position="1"/>
        <end position="75"/>
    </location>
</feature>
<evidence type="ECO:0000256" key="7">
    <source>
        <dbReference type="PROSITE-ProRule" id="PRU00322"/>
    </source>
</evidence>
<evidence type="ECO:0000256" key="5">
    <source>
        <dbReference type="ARBA" id="ARBA00022833"/>
    </source>
</evidence>
<evidence type="ECO:0000256" key="1">
    <source>
        <dbReference type="ARBA" id="ARBA00004123"/>
    </source>
</evidence>
<feature type="compositionally biased region" description="Basic and acidic residues" evidence="8">
    <location>
        <begin position="35"/>
        <end position="54"/>
    </location>
</feature>
<comment type="similarity">
    <text evidence="2">Belongs to the lin-54 family.</text>
</comment>
<evidence type="ECO:0000313" key="11">
    <source>
        <dbReference type="EMBL" id="KAG1335075.1"/>
    </source>
</evidence>
<reference evidence="11" key="1">
    <citation type="journal article" date="2017" name="Gigascience">
        <title>The genome draft of coconut (Cocos nucifera).</title>
        <authorList>
            <person name="Xiao Y."/>
            <person name="Xu P."/>
            <person name="Fan H."/>
            <person name="Baudouin L."/>
            <person name="Xia W."/>
            <person name="Bocs S."/>
            <person name="Xu J."/>
            <person name="Li Q."/>
            <person name="Guo A."/>
            <person name="Zhou L."/>
            <person name="Li J."/>
            <person name="Wu Y."/>
            <person name="Ma Z."/>
            <person name="Armero A."/>
            <person name="Issali A.E."/>
            <person name="Liu N."/>
            <person name="Peng M."/>
            <person name="Yang Y."/>
        </authorList>
    </citation>
    <scope>NUCLEOTIDE SEQUENCE</scope>
    <source>
        <tissue evidence="11">Spear leaf of Hainan Tall coconut</tissue>
    </source>
</reference>
<dbReference type="Gene3D" id="4.10.1060.10">
    <property type="entry name" value="Zinc finger, RanBP2-type"/>
    <property type="match status" value="1"/>
</dbReference>
<keyword evidence="5" id="KW-0862">Zinc</keyword>
<feature type="compositionally biased region" description="Polar residues" evidence="8">
    <location>
        <begin position="816"/>
        <end position="830"/>
    </location>
</feature>
<evidence type="ECO:0000259" key="10">
    <source>
        <dbReference type="PROSITE" id="PS51634"/>
    </source>
</evidence>
<feature type="compositionally biased region" description="Basic and acidic residues" evidence="8">
    <location>
        <begin position="18"/>
        <end position="28"/>
    </location>
</feature>
<feature type="compositionally biased region" description="Polar residues" evidence="8">
    <location>
        <begin position="591"/>
        <end position="614"/>
    </location>
</feature>
<feature type="domain" description="CRC" evidence="10">
    <location>
        <begin position="393"/>
        <end position="513"/>
    </location>
</feature>
<keyword evidence="3" id="KW-0479">Metal-binding</keyword>
<evidence type="ECO:0000256" key="6">
    <source>
        <dbReference type="ARBA" id="ARBA00023242"/>
    </source>
</evidence>
<feature type="compositionally biased region" description="Basic and acidic residues" evidence="8">
    <location>
        <begin position="648"/>
        <end position="665"/>
    </location>
</feature>
<evidence type="ECO:0000256" key="2">
    <source>
        <dbReference type="ARBA" id="ARBA00007267"/>
    </source>
</evidence>
<keyword evidence="4 7" id="KW-0863">Zinc-finger</keyword>
<name>A0A8K0I4E5_COCNU</name>
<feature type="compositionally biased region" description="Basic and acidic residues" evidence="8">
    <location>
        <begin position="841"/>
        <end position="850"/>
    </location>
</feature>
<dbReference type="GO" id="GO:0008270">
    <property type="term" value="F:zinc ion binding"/>
    <property type="evidence" value="ECO:0007669"/>
    <property type="project" value="UniProtKB-KW"/>
</dbReference>
<comment type="subcellular location">
    <subcellularLocation>
        <location evidence="1">Nucleus</location>
    </subcellularLocation>
</comment>
<dbReference type="PANTHER" id="PTHR12446">
    <property type="entry name" value="TESMIN/TSO1-RELATED"/>
    <property type="match status" value="1"/>
</dbReference>
<proteinExistence type="inferred from homology"/>
<dbReference type="GO" id="GO:0005634">
    <property type="term" value="C:nucleus"/>
    <property type="evidence" value="ECO:0007669"/>
    <property type="project" value="UniProtKB-SubCell"/>
</dbReference>
<dbReference type="InterPro" id="IPR028307">
    <property type="entry name" value="Lin-54_fam"/>
</dbReference>
<dbReference type="InterPro" id="IPR001876">
    <property type="entry name" value="Znf_RanBP2"/>
</dbReference>
<feature type="compositionally biased region" description="Basic and acidic residues" evidence="8">
    <location>
        <begin position="61"/>
        <end position="75"/>
    </location>
</feature>
<dbReference type="PROSITE" id="PS51634">
    <property type="entry name" value="CRC"/>
    <property type="match status" value="1"/>
</dbReference>
<dbReference type="InterPro" id="IPR005172">
    <property type="entry name" value="CRC"/>
</dbReference>
<dbReference type="GO" id="GO:0006355">
    <property type="term" value="P:regulation of DNA-templated transcription"/>
    <property type="evidence" value="ECO:0007669"/>
    <property type="project" value="TreeGrafter"/>
</dbReference>
<evidence type="ECO:0000313" key="12">
    <source>
        <dbReference type="Proteomes" id="UP000797356"/>
    </source>
</evidence>
<dbReference type="SUPFAM" id="SSF90209">
    <property type="entry name" value="Ran binding protein zinc finger-like"/>
    <property type="match status" value="1"/>
</dbReference>
<feature type="region of interest" description="Disordered" evidence="8">
    <location>
        <begin position="799"/>
        <end position="850"/>
    </location>
</feature>
<sequence>MVVRSSDSGGAGDVVEPADVHAANDRRYSPRNLRRRDSPLVPRPRDSTAFRQRGDSPQNPRRRESPPLDLRHRDLPRLRRRLSTTAALRPIFAAVAVLPVFATVPSDSVQFPSGWLGCKIIGFAMHAGSISPSCRQKLDDDHYDPEFDGPLGPCFGRELRGGRFQDASPPYGPGRGGRSFGRGYNAFGQGRPLFEGKYVHGNDPNLSPREGDWICQNPYCGNLNFARRTYCNNCNKYRYEPQLHGRSRSPQRGYFRSPPPHGSASRICGPLIDHGLRRDLGRYRSPPHGLGVDGLRDFGSGSPPLGRVVRFVDHMCGKRPDYHHELDYIGRGKFDQPVLGDWEHRDHGRAGFVPNKRGYDRCPPSPHSWWGKPESPRSRPLPIFEAKDGTPKKQKQCNCKNSRYCECFASGLYCDGCNCVNCCNNVENEAARQEAVEATLERNPNAFRPKIDNSPHAKRDNREEAGDLPLVGKHNKGCHCKKSGCLKKYCECFQANILCSDNCKCMDCKNYEGSEERRALFHSDLGNSHSYIQQAANAALNGAIGSSGFGSPPAFKKTKSQELFLPPTVKDQSVLRLGQFPQANHMKTAGPASSFTSSPVAHSINPNPLGSSKVTYRSPLAEVVKPEDVKELCKFLVVVSSEVARTFADQKAHEEKPMEREDQTDCSHALSNQDGDESQREPGILNTSVDDRSNGTDVDKAFMEDSVSDHVDEHKGGRPMSPGTRALMCDEQDTMFMTSQNNSTSSMFFSNQNVSDVYVEQERHVLMGLRDRLQRLITRGKIKEVQCSSVAMKFGTTNHQDSVSKVPMPNCADANRSMNSVPVSANSSPTPKAGNHSIANGDRKTKAENS</sequence>
<feature type="region of interest" description="Disordered" evidence="8">
    <location>
        <begin position="245"/>
        <end position="268"/>
    </location>
</feature>
<dbReference type="InterPro" id="IPR033467">
    <property type="entry name" value="Tesmin/TSO1-like_CXC"/>
</dbReference>
<dbReference type="OrthoDB" id="6283463at2759"/>
<gene>
    <name evidence="11" type="ORF">COCNU_03G011940</name>
</gene>
<keyword evidence="12" id="KW-1185">Reference proteome</keyword>
<evidence type="ECO:0000256" key="3">
    <source>
        <dbReference type="ARBA" id="ARBA00022723"/>
    </source>
</evidence>
<comment type="caution">
    <text evidence="11">The sequence shown here is derived from an EMBL/GenBank/DDBJ whole genome shotgun (WGS) entry which is preliminary data.</text>
</comment>
<dbReference type="PROSITE" id="PS50199">
    <property type="entry name" value="ZF_RANBP2_2"/>
    <property type="match status" value="1"/>
</dbReference>
<dbReference type="Pfam" id="PF03638">
    <property type="entry name" value="TCR"/>
    <property type="match status" value="1"/>
</dbReference>
<evidence type="ECO:0000256" key="4">
    <source>
        <dbReference type="ARBA" id="ARBA00022771"/>
    </source>
</evidence>
<evidence type="ECO:0000259" key="9">
    <source>
        <dbReference type="PROSITE" id="PS50199"/>
    </source>
</evidence>
<dbReference type="InterPro" id="IPR036443">
    <property type="entry name" value="Znf_RanBP2_sf"/>
</dbReference>
<evidence type="ECO:0008006" key="13">
    <source>
        <dbReference type="Google" id="ProtNLM"/>
    </source>
</evidence>
<dbReference type="Proteomes" id="UP000797356">
    <property type="component" value="Chromosome 3"/>
</dbReference>
<feature type="domain" description="RanBP2-type" evidence="9">
    <location>
        <begin position="209"/>
        <end position="240"/>
    </location>
</feature>
<dbReference type="PROSITE" id="PS01358">
    <property type="entry name" value="ZF_RANBP2_1"/>
    <property type="match status" value="1"/>
</dbReference>
<dbReference type="EMBL" id="CM017874">
    <property type="protein sequence ID" value="KAG1335075.1"/>
    <property type="molecule type" value="Genomic_DNA"/>
</dbReference>